<feature type="region of interest" description="Disordered" evidence="8">
    <location>
        <begin position="44"/>
        <end position="113"/>
    </location>
</feature>
<feature type="compositionally biased region" description="Basic and acidic residues" evidence="8">
    <location>
        <begin position="59"/>
        <end position="70"/>
    </location>
</feature>
<name>A0ABV7U6R5_9RHOB</name>
<dbReference type="Gene3D" id="3.30.920.30">
    <property type="entry name" value="Hypothetical protein"/>
    <property type="match status" value="1"/>
</dbReference>
<keyword evidence="4" id="KW-0255">Endonuclease</keyword>
<dbReference type="Proteomes" id="UP001595539">
    <property type="component" value="Unassembled WGS sequence"/>
</dbReference>
<proteinExistence type="inferred from homology"/>
<comment type="similarity">
    <text evidence="1">Belongs to the HicA mRNA interferase family.</text>
</comment>
<keyword evidence="10" id="KW-1185">Reference proteome</keyword>
<keyword evidence="2" id="KW-1277">Toxin-antitoxin system</keyword>
<keyword evidence="3" id="KW-0540">Nuclease</keyword>
<evidence type="ECO:0000256" key="8">
    <source>
        <dbReference type="SAM" id="MobiDB-lite"/>
    </source>
</evidence>
<keyword evidence="5" id="KW-0378">Hydrolase</keyword>
<feature type="compositionally biased region" description="Polar residues" evidence="8">
    <location>
        <begin position="1"/>
        <end position="10"/>
    </location>
</feature>
<evidence type="ECO:0000256" key="2">
    <source>
        <dbReference type="ARBA" id="ARBA00022649"/>
    </source>
</evidence>
<keyword evidence="6" id="KW-0694">RNA-binding</keyword>
<keyword evidence="7" id="KW-0346">Stress response</keyword>
<evidence type="ECO:0000256" key="4">
    <source>
        <dbReference type="ARBA" id="ARBA00022759"/>
    </source>
</evidence>
<evidence type="ECO:0000313" key="9">
    <source>
        <dbReference type="EMBL" id="MFC3630735.1"/>
    </source>
</evidence>
<evidence type="ECO:0000256" key="1">
    <source>
        <dbReference type="ARBA" id="ARBA00006620"/>
    </source>
</evidence>
<evidence type="ECO:0000313" key="10">
    <source>
        <dbReference type="Proteomes" id="UP001595539"/>
    </source>
</evidence>
<accession>A0ABV7U6R5</accession>
<protein>
    <submittedName>
        <fullName evidence="9">Type II toxin-antitoxin system HicA family toxin</fullName>
    </submittedName>
</protein>
<dbReference type="EMBL" id="JBHRXY010000014">
    <property type="protein sequence ID" value="MFC3630735.1"/>
    <property type="molecule type" value="Genomic_DNA"/>
</dbReference>
<feature type="region of interest" description="Disordered" evidence="8">
    <location>
        <begin position="1"/>
        <end position="23"/>
    </location>
</feature>
<reference evidence="10" key="1">
    <citation type="journal article" date="2019" name="Int. J. Syst. Evol. Microbiol.">
        <title>The Global Catalogue of Microorganisms (GCM) 10K type strain sequencing project: providing services to taxonomists for standard genome sequencing and annotation.</title>
        <authorList>
            <consortium name="The Broad Institute Genomics Platform"/>
            <consortium name="The Broad Institute Genome Sequencing Center for Infectious Disease"/>
            <person name="Wu L."/>
            <person name="Ma J."/>
        </authorList>
    </citation>
    <scope>NUCLEOTIDE SEQUENCE [LARGE SCALE GENOMIC DNA]</scope>
    <source>
        <strain evidence="10">KCTC 42473</strain>
    </source>
</reference>
<feature type="compositionally biased region" description="Basic residues" evidence="8">
    <location>
        <begin position="48"/>
        <end position="58"/>
    </location>
</feature>
<evidence type="ECO:0000256" key="5">
    <source>
        <dbReference type="ARBA" id="ARBA00022801"/>
    </source>
</evidence>
<gene>
    <name evidence="9" type="ORF">ACFOM8_14905</name>
</gene>
<dbReference type="InterPro" id="IPR012933">
    <property type="entry name" value="HicA_mRNA_interferase"/>
</dbReference>
<dbReference type="RefSeq" id="WP_377762688.1">
    <property type="nucleotide sequence ID" value="NZ_JBHRXY010000014.1"/>
</dbReference>
<evidence type="ECO:0000256" key="3">
    <source>
        <dbReference type="ARBA" id="ARBA00022722"/>
    </source>
</evidence>
<sequence>MRTGCSSPSAFQDRRFHAPRAGAADLDTRSRRLLALLKAPEIEDVSQKRSRPTLRRRERTVIRPHPEKDLPFGTIRSIHRQSGLLDRTPSAKDRNPCAISRPSSIRRGTAPLA</sequence>
<comment type="caution">
    <text evidence="9">The sequence shown here is derived from an EMBL/GenBank/DDBJ whole genome shotgun (WGS) entry which is preliminary data.</text>
</comment>
<evidence type="ECO:0000256" key="6">
    <source>
        <dbReference type="ARBA" id="ARBA00022884"/>
    </source>
</evidence>
<evidence type="ECO:0000256" key="7">
    <source>
        <dbReference type="ARBA" id="ARBA00023016"/>
    </source>
</evidence>
<organism evidence="9 10">
    <name type="scientific">Paracoccus angustae</name>
    <dbReference type="NCBI Taxonomy" id="1671480"/>
    <lineage>
        <taxon>Bacteria</taxon>
        <taxon>Pseudomonadati</taxon>
        <taxon>Pseudomonadota</taxon>
        <taxon>Alphaproteobacteria</taxon>
        <taxon>Rhodobacterales</taxon>
        <taxon>Paracoccaceae</taxon>
        <taxon>Paracoccus</taxon>
    </lineage>
</organism>
<dbReference type="Pfam" id="PF07927">
    <property type="entry name" value="HicA_toxin"/>
    <property type="match status" value="1"/>
</dbReference>
<dbReference type="InterPro" id="IPR038570">
    <property type="entry name" value="HicA_sf"/>
</dbReference>